<dbReference type="AlphaFoldDB" id="A0A504JD60"/>
<comment type="caution">
    <text evidence="1">The sequence shown here is derived from an EMBL/GenBank/DDBJ whole genome shotgun (WGS) entry which is preliminary data.</text>
</comment>
<name>A0A504JD60_9FLAO</name>
<dbReference type="InterPro" id="IPR032710">
    <property type="entry name" value="NTF2-like_dom_sf"/>
</dbReference>
<evidence type="ECO:0000313" key="1">
    <source>
        <dbReference type="EMBL" id="TPN88956.1"/>
    </source>
</evidence>
<dbReference type="InterPro" id="IPR039437">
    <property type="entry name" value="FrzH/put_lumazine-bd"/>
</dbReference>
<dbReference type="OrthoDB" id="8445243at2"/>
<keyword evidence="2" id="KW-1185">Reference proteome</keyword>
<reference evidence="1 2" key="1">
    <citation type="submission" date="2019-06" db="EMBL/GenBank/DDBJ databases">
        <authorList>
            <person name="Meng X."/>
        </authorList>
    </citation>
    <scope>NUCLEOTIDE SEQUENCE [LARGE SCALE GENOMIC DNA]</scope>
    <source>
        <strain evidence="1 2">M625</strain>
    </source>
</reference>
<organism evidence="1 2">
    <name type="scientific">Aquimarina algicola</name>
    <dbReference type="NCBI Taxonomy" id="2589995"/>
    <lineage>
        <taxon>Bacteria</taxon>
        <taxon>Pseudomonadati</taxon>
        <taxon>Bacteroidota</taxon>
        <taxon>Flavobacteriia</taxon>
        <taxon>Flavobacteriales</taxon>
        <taxon>Flavobacteriaceae</taxon>
        <taxon>Aquimarina</taxon>
    </lineage>
</organism>
<dbReference type="EMBL" id="VFWZ01000001">
    <property type="protein sequence ID" value="TPN88956.1"/>
    <property type="molecule type" value="Genomic_DNA"/>
</dbReference>
<evidence type="ECO:0000313" key="2">
    <source>
        <dbReference type="Proteomes" id="UP000315540"/>
    </source>
</evidence>
<sequence length="142" mass="16395">MKSSKNILLTSILTLSIVTTIFSQDQNDYKMIEKTVSNYINGDTKKDFETLQKAFHKNATMKYVSSKNGYQEYNALEVFKNDKGRAPEKNRKNRIEYISVAGKAANVKIEINYPDRTVVDFVNLLKINNEWKIVSKIFSVKE</sequence>
<proteinExistence type="predicted"/>
<dbReference type="Proteomes" id="UP000315540">
    <property type="component" value="Unassembled WGS sequence"/>
</dbReference>
<gene>
    <name evidence="1" type="ORF">FHK87_01690</name>
</gene>
<dbReference type="Pfam" id="PF12893">
    <property type="entry name" value="Lumazine_bd_2"/>
    <property type="match status" value="1"/>
</dbReference>
<dbReference type="SUPFAM" id="SSF54427">
    <property type="entry name" value="NTF2-like"/>
    <property type="match status" value="1"/>
</dbReference>
<dbReference type="Gene3D" id="3.10.450.50">
    <property type="match status" value="1"/>
</dbReference>
<dbReference type="RefSeq" id="WP_140589020.1">
    <property type="nucleotide sequence ID" value="NZ_VFWZ01000001.1"/>
</dbReference>
<protein>
    <submittedName>
        <fullName evidence="1">Nuclear transport factor 2 family protein</fullName>
    </submittedName>
</protein>
<accession>A0A504JD60</accession>